<protein>
    <submittedName>
        <fullName evidence="2">Uncharacterized protein</fullName>
    </submittedName>
</protein>
<feature type="compositionally biased region" description="Low complexity" evidence="1">
    <location>
        <begin position="232"/>
        <end position="251"/>
    </location>
</feature>
<feature type="region of interest" description="Disordered" evidence="1">
    <location>
        <begin position="670"/>
        <end position="811"/>
    </location>
</feature>
<feature type="region of interest" description="Disordered" evidence="1">
    <location>
        <begin position="1"/>
        <end position="36"/>
    </location>
</feature>
<feature type="region of interest" description="Disordered" evidence="1">
    <location>
        <begin position="232"/>
        <end position="261"/>
    </location>
</feature>
<reference evidence="2 3" key="1">
    <citation type="submission" date="2021-12" db="EMBL/GenBank/DDBJ databases">
        <title>High titer production of polyol ester of fatty acids by Rhodotorula paludigena BS15 towards product separation-free biomass refinery.</title>
        <authorList>
            <person name="Mano J."/>
            <person name="Ono H."/>
            <person name="Tanaka T."/>
            <person name="Naito K."/>
            <person name="Sushida H."/>
            <person name="Ike M."/>
            <person name="Tokuyasu K."/>
            <person name="Kitaoka M."/>
        </authorList>
    </citation>
    <scope>NUCLEOTIDE SEQUENCE [LARGE SCALE GENOMIC DNA]</scope>
    <source>
        <strain evidence="2 3">BS15</strain>
    </source>
</reference>
<evidence type="ECO:0000256" key="1">
    <source>
        <dbReference type="SAM" id="MobiDB-lite"/>
    </source>
</evidence>
<feature type="compositionally biased region" description="Low complexity" evidence="1">
    <location>
        <begin position="100"/>
        <end position="110"/>
    </location>
</feature>
<organism evidence="2 3">
    <name type="scientific">Rhodotorula paludigena</name>
    <dbReference type="NCBI Taxonomy" id="86838"/>
    <lineage>
        <taxon>Eukaryota</taxon>
        <taxon>Fungi</taxon>
        <taxon>Dikarya</taxon>
        <taxon>Basidiomycota</taxon>
        <taxon>Pucciniomycotina</taxon>
        <taxon>Microbotryomycetes</taxon>
        <taxon>Sporidiobolales</taxon>
        <taxon>Sporidiobolaceae</taxon>
        <taxon>Rhodotorula</taxon>
    </lineage>
</organism>
<gene>
    <name evidence="2" type="ORF">Rhopal_000847-T1</name>
</gene>
<dbReference type="AlphaFoldDB" id="A0AAV5GFQ3"/>
<dbReference type="Proteomes" id="UP001342314">
    <property type="component" value="Unassembled WGS sequence"/>
</dbReference>
<evidence type="ECO:0000313" key="3">
    <source>
        <dbReference type="Proteomes" id="UP001342314"/>
    </source>
</evidence>
<feature type="compositionally biased region" description="Low complexity" evidence="1">
    <location>
        <begin position="717"/>
        <end position="728"/>
    </location>
</feature>
<feature type="compositionally biased region" description="Basic residues" evidence="1">
    <location>
        <begin position="688"/>
        <end position="713"/>
    </location>
</feature>
<feature type="region of interest" description="Disordered" evidence="1">
    <location>
        <begin position="90"/>
        <end position="120"/>
    </location>
</feature>
<sequence>MSTSYSPAPTHPAPQALASPESPPSAAPRPHLLSSFRPFSSYGRQIKPAASARIGLADGKVRLASGAIVDRPRISVASHLAAFARNDAGAPPVDNEHSSWNHSSSRAASSVCKEDRVGGSGGHAMEGVEVAADNALVSVSEGVEAMQVEEREQVGGTASDSTMQKKSEAVASGGIDVGEAFKATGTAKHAQSLVPGSPSRTAGASLADAAVSAGVFAAQAFLLDAAAEPSSPATAERTSSATPLSAPLASSETSETKPGHAQALLPSSAAGLALSEPADAAPAKKLPDAATAKKLPFESVWADYTAHGVASDDELDEDAGQDVAVDDGGTWRPFTLAKPFLRLSEGLVARIPIEQPGTLLSDLPLQEQKELLMHVLESAQHDQRRFHHSLPPATPAGVAKLLPLAPALSADLLRQTLLDRPALPPATELNRRVAMGQMSALVYYVYLFSAWAHSLDSACAFAELANSVESTERAKSAAVDIYFDAYRQSLDREVKTATETKTTPVRVTGYTGYSDGFDWIPSNGKPYFRPANHAVGTGARPRSLTQLVLQLVTAFLKEHPGSIEVVLSIVGSGENLDDDLDKQLVGDTEAVASVAAKTAVTLGGTNVSACGVVNNGAKIVECLATAEPETKPADLDGDRPFPRSITLLCQQRHGERATCAEALEVAEQQKRERALHASSSPNDGSRKPSIRNRKFRHTATPKVKAKLAPKPKPKSAPPLKSTTSPAAPVHNGAPKGIRRSTRLAGSKEEQTESDDDIRVDAAEVDVTASGDEDEMPRRTAAAPAPSRQETTTSGANSAASAHRPSGAQVPFSHVEPSAKAIELYESLEVDNQQRLAPFRSHPYFEELCCVVKGQEKDGRRMGDVYKFPFLTPITASVGIEVELRGVDTSSTSNMGSDYVDVYINAAAGEWADRLVWRVTTPAGPGPAHLSITPKKRLVVTRDGIPLRLWVGTRNYAGEIARSVAQDTVAWSWTAQEACSRFKPTVSKRARETAAEHQVRKAARKAHQSAILRALMS</sequence>
<comment type="caution">
    <text evidence="2">The sequence shown here is derived from an EMBL/GenBank/DDBJ whole genome shotgun (WGS) entry which is preliminary data.</text>
</comment>
<accession>A0AAV5GFQ3</accession>
<evidence type="ECO:0000313" key="2">
    <source>
        <dbReference type="EMBL" id="GJN87892.1"/>
    </source>
</evidence>
<dbReference type="EMBL" id="BQKY01000002">
    <property type="protein sequence ID" value="GJN87892.1"/>
    <property type="molecule type" value="Genomic_DNA"/>
</dbReference>
<proteinExistence type="predicted"/>
<name>A0AAV5GFQ3_9BASI</name>
<keyword evidence="3" id="KW-1185">Reference proteome</keyword>
<feature type="compositionally biased region" description="Low complexity" evidence="1">
    <location>
        <begin position="778"/>
        <end position="801"/>
    </location>
</feature>
<feature type="compositionally biased region" description="Basic and acidic residues" evidence="1">
    <location>
        <begin position="745"/>
        <end position="761"/>
    </location>
</feature>